<evidence type="ECO:0000313" key="1">
    <source>
        <dbReference type="Proteomes" id="UP000887579"/>
    </source>
</evidence>
<protein>
    <submittedName>
        <fullName evidence="2">Uncharacterized protein</fullName>
    </submittedName>
</protein>
<evidence type="ECO:0000313" key="2">
    <source>
        <dbReference type="WBParaSite" id="ES5_v2.g10583.t1"/>
    </source>
</evidence>
<reference evidence="2" key="1">
    <citation type="submission" date="2022-11" db="UniProtKB">
        <authorList>
            <consortium name="WormBaseParasite"/>
        </authorList>
    </citation>
    <scope>IDENTIFICATION</scope>
</reference>
<sequence length="138" mass="16209">MENEYDFHLLFIVLECQSKHVQINYLVKLKNFGYPPHFPKIVAYNVVAIKEKSLADDITIDKSKGKKTKSVQKSGTAKYQWQTMQSLGLADGEIKKFSDPLYWLKYSPPRFMDDCKKMGLKVDWRRSFITIDINPYYD</sequence>
<name>A0AC34F177_9BILA</name>
<organism evidence="1 2">
    <name type="scientific">Panagrolaimus sp. ES5</name>
    <dbReference type="NCBI Taxonomy" id="591445"/>
    <lineage>
        <taxon>Eukaryota</taxon>
        <taxon>Metazoa</taxon>
        <taxon>Ecdysozoa</taxon>
        <taxon>Nematoda</taxon>
        <taxon>Chromadorea</taxon>
        <taxon>Rhabditida</taxon>
        <taxon>Tylenchina</taxon>
        <taxon>Panagrolaimomorpha</taxon>
        <taxon>Panagrolaimoidea</taxon>
        <taxon>Panagrolaimidae</taxon>
        <taxon>Panagrolaimus</taxon>
    </lineage>
</organism>
<dbReference type="Proteomes" id="UP000887579">
    <property type="component" value="Unplaced"/>
</dbReference>
<accession>A0AC34F177</accession>
<dbReference type="WBParaSite" id="ES5_v2.g10583.t1">
    <property type="protein sequence ID" value="ES5_v2.g10583.t1"/>
    <property type="gene ID" value="ES5_v2.g10583"/>
</dbReference>
<proteinExistence type="predicted"/>